<reference evidence="2" key="2">
    <citation type="submission" date="2022-04" db="EMBL/GenBank/DDBJ databases">
        <authorList>
            <person name="Livingstone P.G."/>
        </authorList>
    </citation>
    <scope>NUCLEOTIDE SEQUENCE</scope>
    <source>
        <strain evidence="2">BRON_8</strain>
    </source>
</reference>
<dbReference type="EMBL" id="JAMGTK010000019">
    <property type="protein sequence ID" value="MDK4512564.1"/>
    <property type="molecule type" value="Genomic_DNA"/>
</dbReference>
<evidence type="ECO:0000313" key="3">
    <source>
        <dbReference type="Proteomes" id="UP001173223"/>
    </source>
</evidence>
<organism evidence="2 3">
    <name type="scientific">Fusobacterium necrophorum</name>
    <dbReference type="NCBI Taxonomy" id="859"/>
    <lineage>
        <taxon>Bacteria</taxon>
        <taxon>Fusobacteriati</taxon>
        <taxon>Fusobacteriota</taxon>
        <taxon>Fusobacteriia</taxon>
        <taxon>Fusobacteriales</taxon>
        <taxon>Fusobacteriaceae</taxon>
        <taxon>Fusobacterium</taxon>
    </lineage>
</organism>
<accession>A0AAW6WDE0</accession>
<name>A0AAW6WDE0_9FUSO</name>
<gene>
    <name evidence="2" type="ORF">MWG07_09910</name>
</gene>
<dbReference type="Pfam" id="PF05565">
    <property type="entry name" value="Sipho_Gp157"/>
    <property type="match status" value="1"/>
</dbReference>
<feature type="coiled-coil region" evidence="1">
    <location>
        <begin position="57"/>
        <end position="87"/>
    </location>
</feature>
<dbReference type="AlphaFoldDB" id="A0AAW6WDE0"/>
<evidence type="ECO:0000256" key="1">
    <source>
        <dbReference type="SAM" id="Coils"/>
    </source>
</evidence>
<keyword evidence="3" id="KW-1185">Reference proteome</keyword>
<dbReference type="InterPro" id="IPR008840">
    <property type="entry name" value="Sipho_Gp157"/>
</dbReference>
<reference evidence="2" key="1">
    <citation type="journal article" date="2022" name="Gene">
        <title>A genome-led study on the pathogenesis of Fusobacterium necrophorum infections.</title>
        <authorList>
            <person name="Thapa G."/>
            <person name="Jayal A."/>
            <person name="Sikazwe E."/>
            <person name="Perry T."/>
            <person name="Mohammed Al Balushi A."/>
            <person name="Livingstone P."/>
        </authorList>
    </citation>
    <scope>NUCLEOTIDE SEQUENCE</scope>
    <source>
        <strain evidence="2">BRON_8</strain>
    </source>
</reference>
<sequence length="169" mass="19666">MNFYEVANDYMEKLEVIQSGINPETGEMTEDENQLAVWKEEIAKDIQAKSQNIIAVFRNEKRTIQAIEEEIKRLSEMKDKRKKKLSNFEDWVKTCMLSYNIEKIETPIGKLSFSNSEAVEIFDESLIDEKFIKEKVEKTISKTEIKKAIKAGEEVQGARIIKNKNLQIK</sequence>
<keyword evidence="1" id="KW-0175">Coiled coil</keyword>
<evidence type="ECO:0000313" key="2">
    <source>
        <dbReference type="EMBL" id="MDK4512564.1"/>
    </source>
</evidence>
<dbReference type="Proteomes" id="UP001173223">
    <property type="component" value="Unassembled WGS sequence"/>
</dbReference>
<protein>
    <submittedName>
        <fullName evidence="2">Siphovirus Gp157 family protein</fullName>
    </submittedName>
</protein>
<comment type="caution">
    <text evidence="2">The sequence shown here is derived from an EMBL/GenBank/DDBJ whole genome shotgun (WGS) entry which is preliminary data.</text>
</comment>
<proteinExistence type="predicted"/>
<dbReference type="RefSeq" id="WP_285049186.1">
    <property type="nucleotide sequence ID" value="NZ_JAMGTK010000019.1"/>
</dbReference>